<organism evidence="1 2">
    <name type="scientific">Aureobasidium subglaciale (strain EXF-2481)</name>
    <name type="common">Aureobasidium pullulans var. subglaciale</name>
    <dbReference type="NCBI Taxonomy" id="1043005"/>
    <lineage>
        <taxon>Eukaryota</taxon>
        <taxon>Fungi</taxon>
        <taxon>Dikarya</taxon>
        <taxon>Ascomycota</taxon>
        <taxon>Pezizomycotina</taxon>
        <taxon>Dothideomycetes</taxon>
        <taxon>Dothideomycetidae</taxon>
        <taxon>Dothideales</taxon>
        <taxon>Saccotheciaceae</taxon>
        <taxon>Aureobasidium</taxon>
    </lineage>
</organism>
<dbReference type="InParanoid" id="A0A074ZPQ6"/>
<name>A0A074ZPQ6_AURSE</name>
<sequence length="69" mass="7943">MRSQILSRLPYLYTEVVFSSLLFLPQCISDGAYSCFWLMFFLIATCSTASSSQKKACSISYRYIYQASR</sequence>
<dbReference type="AlphaFoldDB" id="A0A074ZPQ6"/>
<keyword evidence="2" id="KW-1185">Reference proteome</keyword>
<dbReference type="OrthoDB" id="10523483at2759"/>
<gene>
    <name evidence="1" type="ORF">AUEXF2481DRAFT_127862</name>
</gene>
<proteinExistence type="predicted"/>
<dbReference type="GeneID" id="25361999"/>
<evidence type="ECO:0000313" key="2">
    <source>
        <dbReference type="Proteomes" id="UP000030641"/>
    </source>
</evidence>
<reference evidence="1 2" key="1">
    <citation type="journal article" date="2014" name="BMC Genomics">
        <title>Genome sequencing of four Aureobasidium pullulans varieties: biotechnological potential, stress tolerance, and description of new species.</title>
        <authorList>
            <person name="Gostin Ar C."/>
            <person name="Ohm R.A."/>
            <person name="Kogej T."/>
            <person name="Sonjak S."/>
            <person name="Turk M."/>
            <person name="Zajc J."/>
            <person name="Zalar P."/>
            <person name="Grube M."/>
            <person name="Sun H."/>
            <person name="Han J."/>
            <person name="Sharma A."/>
            <person name="Chiniquy J."/>
            <person name="Ngan C.Y."/>
            <person name="Lipzen A."/>
            <person name="Barry K."/>
            <person name="Grigoriev I.V."/>
            <person name="Gunde-Cimerman N."/>
        </authorList>
    </citation>
    <scope>NUCLEOTIDE SEQUENCE [LARGE SCALE GENOMIC DNA]</scope>
    <source>
        <strain evidence="1 2">EXF-2481</strain>
    </source>
</reference>
<dbReference type="HOGENOM" id="CLU_2775532_0_0_1"/>
<evidence type="ECO:0000313" key="1">
    <source>
        <dbReference type="EMBL" id="KER00292.1"/>
    </source>
</evidence>
<dbReference type="EMBL" id="KL584749">
    <property type="protein sequence ID" value="KER00292.1"/>
    <property type="molecule type" value="Genomic_DNA"/>
</dbReference>
<protein>
    <submittedName>
        <fullName evidence="1">Uncharacterized protein</fullName>
    </submittedName>
</protein>
<dbReference type="Proteomes" id="UP000030641">
    <property type="component" value="Unassembled WGS sequence"/>
</dbReference>
<accession>A0A074ZPQ6</accession>
<dbReference type="RefSeq" id="XP_013348790.1">
    <property type="nucleotide sequence ID" value="XM_013493336.1"/>
</dbReference>